<evidence type="ECO:0000313" key="3">
    <source>
        <dbReference type="Proteomes" id="UP001194468"/>
    </source>
</evidence>
<accession>A0AAD4GAQ0</accession>
<evidence type="ECO:0000313" key="2">
    <source>
        <dbReference type="EMBL" id="KAF8433268.1"/>
    </source>
</evidence>
<feature type="compositionally biased region" description="Pro residues" evidence="1">
    <location>
        <begin position="61"/>
        <end position="97"/>
    </location>
</feature>
<proteinExistence type="predicted"/>
<evidence type="ECO:0000256" key="1">
    <source>
        <dbReference type="SAM" id="MobiDB-lite"/>
    </source>
</evidence>
<dbReference type="EMBL" id="WHUW01000035">
    <property type="protein sequence ID" value="KAF8433268.1"/>
    <property type="molecule type" value="Genomic_DNA"/>
</dbReference>
<organism evidence="2 3">
    <name type="scientific">Boletus edulis BED1</name>
    <dbReference type="NCBI Taxonomy" id="1328754"/>
    <lineage>
        <taxon>Eukaryota</taxon>
        <taxon>Fungi</taxon>
        <taxon>Dikarya</taxon>
        <taxon>Basidiomycota</taxon>
        <taxon>Agaricomycotina</taxon>
        <taxon>Agaricomycetes</taxon>
        <taxon>Agaricomycetidae</taxon>
        <taxon>Boletales</taxon>
        <taxon>Boletineae</taxon>
        <taxon>Boletaceae</taxon>
        <taxon>Boletoideae</taxon>
        <taxon>Boletus</taxon>
    </lineage>
</organism>
<feature type="compositionally biased region" description="Basic residues" evidence="1">
    <location>
        <begin position="32"/>
        <end position="41"/>
    </location>
</feature>
<sequence length="493" mass="53134">MASRYMDYPSPRGVHVPETYYSNDPDDPYRRPSSRRNRYSRSVHQTPRFRSDVTWISSPDPLAPQTPYAPPSPWIAPASQPPPSPAHRPPSVFPSPAPTVGERMNLDELAFVQDDFVDLDPYQRPHQPHRPGLVKSFWKGLKKLSGFRPAPSFPIPRPSSYGSQIIGMPVPQLSARSEYVDPTPPESGTGTGTEEQRGPTRYTSPYVRPPSVIPGSLRASPALVYSPVPVRSLDTAPPITIVSPSIPPSPRPNSVRSIRSARLATPGPAPRALSVNASEPGGSTEEDSQTLHEPVFPNPALPPGGAIPVVRSDEDKSPIAPVDSGGGGILFQPPLVDPSFSNGSLASTMARMRRFVADVDSLPWISGEQIADEYVPEMNWRSQMRKKVRQGAEPSWYNPRPNVPERPAYWSEWDMWAKQSTAALWGGTVGVGGGGGEVGPAGWAGVGAHGTLGPGPEPAPWGGAVYPHGYVTAQPGFVYPSGYPKAQGQLSVL</sequence>
<feature type="region of interest" description="Disordered" evidence="1">
    <location>
        <begin position="1"/>
        <end position="101"/>
    </location>
</feature>
<dbReference type="Proteomes" id="UP001194468">
    <property type="component" value="Unassembled WGS sequence"/>
</dbReference>
<comment type="caution">
    <text evidence="2">The sequence shown here is derived from an EMBL/GenBank/DDBJ whole genome shotgun (WGS) entry which is preliminary data.</text>
</comment>
<keyword evidence="3" id="KW-1185">Reference proteome</keyword>
<name>A0AAD4GAQ0_BOLED</name>
<reference evidence="2" key="1">
    <citation type="submission" date="2019-10" db="EMBL/GenBank/DDBJ databases">
        <authorList>
            <consortium name="DOE Joint Genome Institute"/>
            <person name="Kuo A."/>
            <person name="Miyauchi S."/>
            <person name="Kiss E."/>
            <person name="Drula E."/>
            <person name="Kohler A."/>
            <person name="Sanchez-Garcia M."/>
            <person name="Andreopoulos B."/>
            <person name="Barry K.W."/>
            <person name="Bonito G."/>
            <person name="Buee M."/>
            <person name="Carver A."/>
            <person name="Chen C."/>
            <person name="Cichocki N."/>
            <person name="Clum A."/>
            <person name="Culley D."/>
            <person name="Crous P.W."/>
            <person name="Fauchery L."/>
            <person name="Girlanda M."/>
            <person name="Hayes R."/>
            <person name="Keri Z."/>
            <person name="LaButti K."/>
            <person name="Lipzen A."/>
            <person name="Lombard V."/>
            <person name="Magnuson J."/>
            <person name="Maillard F."/>
            <person name="Morin E."/>
            <person name="Murat C."/>
            <person name="Nolan M."/>
            <person name="Ohm R."/>
            <person name="Pangilinan J."/>
            <person name="Pereira M."/>
            <person name="Perotto S."/>
            <person name="Peter M."/>
            <person name="Riley R."/>
            <person name="Sitrit Y."/>
            <person name="Stielow B."/>
            <person name="Szollosi G."/>
            <person name="Zifcakova L."/>
            <person name="Stursova M."/>
            <person name="Spatafora J.W."/>
            <person name="Tedersoo L."/>
            <person name="Vaario L.-M."/>
            <person name="Yamada A."/>
            <person name="Yan M."/>
            <person name="Wang P."/>
            <person name="Xu J."/>
            <person name="Bruns T."/>
            <person name="Baldrian P."/>
            <person name="Vilgalys R."/>
            <person name="Henrissat B."/>
            <person name="Grigoriev I.V."/>
            <person name="Hibbett D."/>
            <person name="Nagy L.G."/>
            <person name="Martin F.M."/>
        </authorList>
    </citation>
    <scope>NUCLEOTIDE SEQUENCE</scope>
    <source>
        <strain evidence="2">BED1</strain>
    </source>
</reference>
<feature type="region of interest" description="Disordered" evidence="1">
    <location>
        <begin position="176"/>
        <end position="209"/>
    </location>
</feature>
<reference evidence="2" key="2">
    <citation type="journal article" date="2020" name="Nat. Commun.">
        <title>Large-scale genome sequencing of mycorrhizal fungi provides insights into the early evolution of symbiotic traits.</title>
        <authorList>
            <person name="Miyauchi S."/>
            <person name="Kiss E."/>
            <person name="Kuo A."/>
            <person name="Drula E."/>
            <person name="Kohler A."/>
            <person name="Sanchez-Garcia M."/>
            <person name="Morin E."/>
            <person name="Andreopoulos B."/>
            <person name="Barry K.W."/>
            <person name="Bonito G."/>
            <person name="Buee M."/>
            <person name="Carver A."/>
            <person name="Chen C."/>
            <person name="Cichocki N."/>
            <person name="Clum A."/>
            <person name="Culley D."/>
            <person name="Crous P.W."/>
            <person name="Fauchery L."/>
            <person name="Girlanda M."/>
            <person name="Hayes R.D."/>
            <person name="Keri Z."/>
            <person name="LaButti K."/>
            <person name="Lipzen A."/>
            <person name="Lombard V."/>
            <person name="Magnuson J."/>
            <person name="Maillard F."/>
            <person name="Murat C."/>
            <person name="Nolan M."/>
            <person name="Ohm R.A."/>
            <person name="Pangilinan J."/>
            <person name="Pereira M.F."/>
            <person name="Perotto S."/>
            <person name="Peter M."/>
            <person name="Pfister S."/>
            <person name="Riley R."/>
            <person name="Sitrit Y."/>
            <person name="Stielow J.B."/>
            <person name="Szollosi G."/>
            <person name="Zifcakova L."/>
            <person name="Stursova M."/>
            <person name="Spatafora J.W."/>
            <person name="Tedersoo L."/>
            <person name="Vaario L.M."/>
            <person name="Yamada A."/>
            <person name="Yan M."/>
            <person name="Wang P."/>
            <person name="Xu J."/>
            <person name="Bruns T."/>
            <person name="Baldrian P."/>
            <person name="Vilgalys R."/>
            <person name="Dunand C."/>
            <person name="Henrissat B."/>
            <person name="Grigoriev I.V."/>
            <person name="Hibbett D."/>
            <person name="Nagy L.G."/>
            <person name="Martin F.M."/>
        </authorList>
    </citation>
    <scope>NUCLEOTIDE SEQUENCE</scope>
    <source>
        <strain evidence="2">BED1</strain>
    </source>
</reference>
<gene>
    <name evidence="2" type="ORF">L210DRAFT_3556979</name>
</gene>
<feature type="region of interest" description="Disordered" evidence="1">
    <location>
        <begin position="262"/>
        <end position="291"/>
    </location>
</feature>
<dbReference type="AlphaFoldDB" id="A0AAD4GAQ0"/>
<protein>
    <submittedName>
        <fullName evidence="2">Uncharacterized protein</fullName>
    </submittedName>
</protein>